<proteinExistence type="predicted"/>
<evidence type="ECO:0000313" key="1">
    <source>
        <dbReference type="EMBL" id="KAH7998563.1"/>
    </source>
</evidence>
<sequence length="142" mass="15323">MAQLACAPGRNSFLWVFTLTCRLLETGHWKIRSHPRCKDQKGLVPVALEKEKKEDSGAVLRMTPVAFQPMTQCLLGSQEVAAGSIGPPAADAPVKALCRAGYGVLRGLRQLTVPGHGRVREGPSPLTRRVCPAQNETGALLR</sequence>
<name>A0ACB8F1J5_9SAUR</name>
<organism evidence="1 2">
    <name type="scientific">Sphaerodactylus townsendi</name>
    <dbReference type="NCBI Taxonomy" id="933632"/>
    <lineage>
        <taxon>Eukaryota</taxon>
        <taxon>Metazoa</taxon>
        <taxon>Chordata</taxon>
        <taxon>Craniata</taxon>
        <taxon>Vertebrata</taxon>
        <taxon>Euteleostomi</taxon>
        <taxon>Lepidosauria</taxon>
        <taxon>Squamata</taxon>
        <taxon>Bifurcata</taxon>
        <taxon>Gekkota</taxon>
        <taxon>Sphaerodactylidae</taxon>
        <taxon>Sphaerodactylus</taxon>
    </lineage>
</organism>
<protein>
    <submittedName>
        <fullName evidence="1">Uncharacterized protein</fullName>
    </submittedName>
</protein>
<dbReference type="Proteomes" id="UP000827872">
    <property type="component" value="Linkage Group LG12"/>
</dbReference>
<reference evidence="1" key="1">
    <citation type="submission" date="2021-08" db="EMBL/GenBank/DDBJ databases">
        <title>The first chromosome-level gecko genome reveals the dynamic sex chromosomes of Neotropical dwarf geckos (Sphaerodactylidae: Sphaerodactylus).</title>
        <authorList>
            <person name="Pinto B.J."/>
            <person name="Keating S.E."/>
            <person name="Gamble T."/>
        </authorList>
    </citation>
    <scope>NUCLEOTIDE SEQUENCE</scope>
    <source>
        <strain evidence="1">TG3544</strain>
    </source>
</reference>
<gene>
    <name evidence="1" type="ORF">K3G42_017927</name>
</gene>
<dbReference type="EMBL" id="CM037625">
    <property type="protein sequence ID" value="KAH7998563.1"/>
    <property type="molecule type" value="Genomic_DNA"/>
</dbReference>
<accession>A0ACB8F1J5</accession>
<comment type="caution">
    <text evidence="1">The sequence shown here is derived from an EMBL/GenBank/DDBJ whole genome shotgun (WGS) entry which is preliminary data.</text>
</comment>
<keyword evidence="2" id="KW-1185">Reference proteome</keyword>
<evidence type="ECO:0000313" key="2">
    <source>
        <dbReference type="Proteomes" id="UP000827872"/>
    </source>
</evidence>